<dbReference type="PANTHER" id="PTHR42718">
    <property type="entry name" value="MAJOR FACILITATOR SUPERFAMILY MULTIDRUG TRANSPORTER MFSC"/>
    <property type="match status" value="1"/>
</dbReference>
<name>A0ABT2GVZ9_9MICO</name>
<dbReference type="PRINTS" id="PR01036">
    <property type="entry name" value="TCRTETB"/>
</dbReference>
<protein>
    <submittedName>
        <fullName evidence="10">DHA2 family efflux MFS transporter permease subunit</fullName>
    </submittedName>
</protein>
<evidence type="ECO:0000256" key="7">
    <source>
        <dbReference type="ARBA" id="ARBA00023136"/>
    </source>
</evidence>
<dbReference type="InterPro" id="IPR020846">
    <property type="entry name" value="MFS_dom"/>
</dbReference>
<dbReference type="RefSeq" id="WP_259510676.1">
    <property type="nucleotide sequence ID" value="NZ_JANLCM010000004.1"/>
</dbReference>
<reference evidence="10" key="1">
    <citation type="submission" date="2022-08" db="EMBL/GenBank/DDBJ databases">
        <authorList>
            <person name="Deng Y."/>
            <person name="Han X.-F."/>
            <person name="Zhang Y.-Q."/>
        </authorList>
    </citation>
    <scope>NUCLEOTIDE SEQUENCE</scope>
    <source>
        <strain evidence="10">CPCC 205763</strain>
    </source>
</reference>
<dbReference type="InterPro" id="IPR004638">
    <property type="entry name" value="EmrB-like"/>
</dbReference>
<keyword evidence="11" id="KW-1185">Reference proteome</keyword>
<evidence type="ECO:0000256" key="4">
    <source>
        <dbReference type="ARBA" id="ARBA00022475"/>
    </source>
</evidence>
<keyword evidence="5 8" id="KW-0812">Transmembrane</keyword>
<dbReference type="CDD" id="cd17321">
    <property type="entry name" value="MFS_MMR_MDR_like"/>
    <property type="match status" value="1"/>
</dbReference>
<feature type="transmembrane region" description="Helical" evidence="8">
    <location>
        <begin position="166"/>
        <end position="186"/>
    </location>
</feature>
<sequence>MSSIRRKYAVLAICCSSLFLVSLDGTIVNVALPSIARELNSTVSTLQWTVDAYLLVLAALLLLSGSLADRFGRKRVFAVGLTIFTTGSLLCSLAPTDTWLIVFRMFQAVGGSAMTPVALAIVTNIFVLPRERARAIGIWAAVSGVGIAAGPLIGGVLIDSVGWRSIFWINVPTGAAAIVLTLLVIRESRASHPRALDPIGQLLVVVFLISLIFAIIEAPRFAVLSPWIIGGGLVAAVSFTALLRYESRHPEPLVPLSLFTQRSFAGAFVIAILGFLAFNGLLFVNTLYLQSVRDLSASLAGVLTLPLAAATVIAAPLSGRLLSAVGARRPFLIAGACMASASLILIAVTPTEPVLWLTLPYAIFGVGYGMLNAPVNDTAVSELPDDQAGVAASLISTSKQVGSALGVAITGTIIAASPGDSMVAAFDARAWIVWVIIAACGLGIVIVARSWPSRRSPARSSRPARG</sequence>
<comment type="subcellular location">
    <subcellularLocation>
        <location evidence="1">Cell membrane</location>
        <topology evidence="1">Multi-pass membrane protein</topology>
    </subcellularLocation>
</comment>
<evidence type="ECO:0000256" key="6">
    <source>
        <dbReference type="ARBA" id="ARBA00022989"/>
    </source>
</evidence>
<accession>A0ABT2GVZ9</accession>
<dbReference type="SUPFAM" id="SSF103473">
    <property type="entry name" value="MFS general substrate transporter"/>
    <property type="match status" value="1"/>
</dbReference>
<dbReference type="Gene3D" id="1.20.1250.20">
    <property type="entry name" value="MFS general substrate transporter like domains"/>
    <property type="match status" value="1"/>
</dbReference>
<evidence type="ECO:0000313" key="11">
    <source>
        <dbReference type="Proteomes" id="UP001165584"/>
    </source>
</evidence>
<keyword evidence="4" id="KW-1003">Cell membrane</keyword>
<evidence type="ECO:0000256" key="2">
    <source>
        <dbReference type="ARBA" id="ARBA00008537"/>
    </source>
</evidence>
<feature type="transmembrane region" description="Helical" evidence="8">
    <location>
        <begin position="264"/>
        <end position="289"/>
    </location>
</feature>
<feature type="transmembrane region" description="Helical" evidence="8">
    <location>
        <begin position="45"/>
        <end position="64"/>
    </location>
</feature>
<dbReference type="Gene3D" id="1.20.1720.10">
    <property type="entry name" value="Multidrug resistance protein D"/>
    <property type="match status" value="1"/>
</dbReference>
<gene>
    <name evidence="10" type="ORF">N1027_19580</name>
</gene>
<organism evidence="10 11">
    <name type="scientific">Herbiconiux aconitum</name>
    <dbReference type="NCBI Taxonomy" id="2970913"/>
    <lineage>
        <taxon>Bacteria</taxon>
        <taxon>Bacillati</taxon>
        <taxon>Actinomycetota</taxon>
        <taxon>Actinomycetes</taxon>
        <taxon>Micrococcales</taxon>
        <taxon>Microbacteriaceae</taxon>
        <taxon>Herbiconiux</taxon>
    </lineage>
</organism>
<feature type="transmembrane region" description="Helical" evidence="8">
    <location>
        <begin position="222"/>
        <end position="243"/>
    </location>
</feature>
<feature type="transmembrane region" description="Helical" evidence="8">
    <location>
        <begin position="431"/>
        <end position="452"/>
    </location>
</feature>
<dbReference type="EMBL" id="JANLCM010000004">
    <property type="protein sequence ID" value="MCS5720333.1"/>
    <property type="molecule type" value="Genomic_DNA"/>
</dbReference>
<feature type="transmembrane region" description="Helical" evidence="8">
    <location>
        <begin position="135"/>
        <end position="154"/>
    </location>
</feature>
<feature type="transmembrane region" description="Helical" evidence="8">
    <location>
        <begin position="198"/>
        <end position="216"/>
    </location>
</feature>
<keyword evidence="6 8" id="KW-1133">Transmembrane helix</keyword>
<dbReference type="InterPro" id="IPR036259">
    <property type="entry name" value="MFS_trans_sf"/>
</dbReference>
<comment type="caution">
    <text evidence="10">The sequence shown here is derived from an EMBL/GenBank/DDBJ whole genome shotgun (WGS) entry which is preliminary data.</text>
</comment>
<feature type="transmembrane region" description="Helical" evidence="8">
    <location>
        <begin position="295"/>
        <end position="318"/>
    </location>
</feature>
<evidence type="ECO:0000256" key="3">
    <source>
        <dbReference type="ARBA" id="ARBA00022448"/>
    </source>
</evidence>
<comment type="similarity">
    <text evidence="2">Belongs to the major facilitator superfamily. EmrB family.</text>
</comment>
<dbReference type="Proteomes" id="UP001165584">
    <property type="component" value="Unassembled WGS sequence"/>
</dbReference>
<evidence type="ECO:0000259" key="9">
    <source>
        <dbReference type="PROSITE" id="PS50850"/>
    </source>
</evidence>
<keyword evidence="7 8" id="KW-0472">Membrane</keyword>
<feature type="domain" description="Major facilitator superfamily (MFS) profile" evidence="9">
    <location>
        <begin position="10"/>
        <end position="455"/>
    </location>
</feature>
<evidence type="ECO:0000256" key="1">
    <source>
        <dbReference type="ARBA" id="ARBA00004651"/>
    </source>
</evidence>
<evidence type="ECO:0000313" key="10">
    <source>
        <dbReference type="EMBL" id="MCS5720333.1"/>
    </source>
</evidence>
<feature type="transmembrane region" description="Helical" evidence="8">
    <location>
        <begin position="101"/>
        <end position="128"/>
    </location>
</feature>
<feature type="transmembrane region" description="Helical" evidence="8">
    <location>
        <begin position="330"/>
        <end position="348"/>
    </location>
</feature>
<feature type="transmembrane region" description="Helical" evidence="8">
    <location>
        <begin position="401"/>
        <end position="419"/>
    </location>
</feature>
<dbReference type="NCBIfam" id="TIGR00711">
    <property type="entry name" value="efflux_EmrB"/>
    <property type="match status" value="1"/>
</dbReference>
<dbReference type="PANTHER" id="PTHR42718:SF9">
    <property type="entry name" value="MAJOR FACILITATOR SUPERFAMILY MULTIDRUG TRANSPORTER MFSC"/>
    <property type="match status" value="1"/>
</dbReference>
<proteinExistence type="inferred from homology"/>
<evidence type="ECO:0000256" key="5">
    <source>
        <dbReference type="ARBA" id="ARBA00022692"/>
    </source>
</evidence>
<evidence type="ECO:0000256" key="8">
    <source>
        <dbReference type="SAM" id="Phobius"/>
    </source>
</evidence>
<feature type="transmembrane region" description="Helical" evidence="8">
    <location>
        <begin position="354"/>
        <end position="371"/>
    </location>
</feature>
<dbReference type="PROSITE" id="PS50850">
    <property type="entry name" value="MFS"/>
    <property type="match status" value="1"/>
</dbReference>
<feature type="transmembrane region" description="Helical" evidence="8">
    <location>
        <begin position="76"/>
        <end position="95"/>
    </location>
</feature>
<dbReference type="InterPro" id="IPR011701">
    <property type="entry name" value="MFS"/>
</dbReference>
<keyword evidence="3" id="KW-0813">Transport</keyword>
<dbReference type="Pfam" id="PF07690">
    <property type="entry name" value="MFS_1"/>
    <property type="match status" value="1"/>
</dbReference>